<feature type="domain" description="Death" evidence="1">
    <location>
        <begin position="118"/>
        <end position="202"/>
    </location>
</feature>
<keyword evidence="3" id="KW-1185">Reference proteome</keyword>
<evidence type="ECO:0000259" key="1">
    <source>
        <dbReference type="PROSITE" id="PS50017"/>
    </source>
</evidence>
<reference evidence="2 3" key="1">
    <citation type="journal article" date="2024" name="Insects">
        <title>An Improved Chromosome-Level Genome Assembly of the Firefly Pyrocoelia pectoralis.</title>
        <authorList>
            <person name="Fu X."/>
            <person name="Meyer-Rochow V.B."/>
            <person name="Ballantyne L."/>
            <person name="Zhu X."/>
        </authorList>
    </citation>
    <scope>NUCLEOTIDE SEQUENCE [LARGE SCALE GENOMIC DNA]</scope>
    <source>
        <strain evidence="2">XCY_ONT2</strain>
    </source>
</reference>
<organism evidence="2 3">
    <name type="scientific">Pyrocoelia pectoralis</name>
    <dbReference type="NCBI Taxonomy" id="417401"/>
    <lineage>
        <taxon>Eukaryota</taxon>
        <taxon>Metazoa</taxon>
        <taxon>Ecdysozoa</taxon>
        <taxon>Arthropoda</taxon>
        <taxon>Hexapoda</taxon>
        <taxon>Insecta</taxon>
        <taxon>Pterygota</taxon>
        <taxon>Neoptera</taxon>
        <taxon>Endopterygota</taxon>
        <taxon>Coleoptera</taxon>
        <taxon>Polyphaga</taxon>
        <taxon>Elateriformia</taxon>
        <taxon>Elateroidea</taxon>
        <taxon>Lampyridae</taxon>
        <taxon>Lampyrinae</taxon>
        <taxon>Pyrocoelia</taxon>
    </lineage>
</organism>
<dbReference type="SUPFAM" id="SSF47986">
    <property type="entry name" value="DEATH domain"/>
    <property type="match status" value="1"/>
</dbReference>
<dbReference type="InterPro" id="IPR011029">
    <property type="entry name" value="DEATH-like_dom_sf"/>
</dbReference>
<protein>
    <recommendedName>
        <fullName evidence="1">Death domain-containing protein</fullName>
    </recommendedName>
</protein>
<evidence type="ECO:0000313" key="2">
    <source>
        <dbReference type="EMBL" id="KAK5643939.1"/>
    </source>
</evidence>
<proteinExistence type="predicted"/>
<dbReference type="EMBL" id="JAVRBK010000005">
    <property type="protein sequence ID" value="KAK5643939.1"/>
    <property type="molecule type" value="Genomic_DNA"/>
</dbReference>
<dbReference type="CDD" id="cd01670">
    <property type="entry name" value="Death"/>
    <property type="match status" value="1"/>
</dbReference>
<dbReference type="Proteomes" id="UP001329430">
    <property type="component" value="Chromosome 5"/>
</dbReference>
<dbReference type="AlphaFoldDB" id="A0AAN7VIA8"/>
<sequence>MNYQRLRNEVIQSSQHCSVETLNTLKDIFAERVDSARRLDNIVTLVDLLTILEKRNVQNLQCFNEILSVLNNTRSRCAPIQQSIGVVDNTYNRNTNDLNQPLRSVPRAVNAAPRVSNRKEIYDLICNELVLTWKIFARYLGFNESKIQQIEDGDKLISERVRKVLLLYESSLNGTNWSWRPLLEALSESRRNDLRDQIECTYNVN</sequence>
<dbReference type="PROSITE" id="PS50017">
    <property type="entry name" value="DEATH_DOMAIN"/>
    <property type="match status" value="1"/>
</dbReference>
<comment type="caution">
    <text evidence="2">The sequence shown here is derived from an EMBL/GenBank/DDBJ whole genome shotgun (WGS) entry which is preliminary data.</text>
</comment>
<gene>
    <name evidence="2" type="ORF">RI129_007784</name>
</gene>
<dbReference type="Pfam" id="PF00531">
    <property type="entry name" value="Death"/>
    <property type="match status" value="1"/>
</dbReference>
<dbReference type="InterPro" id="IPR000488">
    <property type="entry name" value="Death_dom"/>
</dbReference>
<evidence type="ECO:0000313" key="3">
    <source>
        <dbReference type="Proteomes" id="UP001329430"/>
    </source>
</evidence>
<accession>A0AAN7VIA8</accession>
<name>A0AAN7VIA8_9COLE</name>
<dbReference type="Gene3D" id="1.10.533.10">
    <property type="entry name" value="Death Domain, Fas"/>
    <property type="match status" value="1"/>
</dbReference>
<dbReference type="GO" id="GO:0007165">
    <property type="term" value="P:signal transduction"/>
    <property type="evidence" value="ECO:0007669"/>
    <property type="project" value="InterPro"/>
</dbReference>